<evidence type="ECO:0000256" key="2">
    <source>
        <dbReference type="SAM" id="Coils"/>
    </source>
</evidence>
<dbReference type="InterPro" id="IPR027417">
    <property type="entry name" value="P-loop_NTPase"/>
</dbReference>
<dbReference type="InterPro" id="IPR026983">
    <property type="entry name" value="DHC"/>
</dbReference>
<dbReference type="Pfam" id="PF12775">
    <property type="entry name" value="AAA_7"/>
    <property type="match status" value="1"/>
</dbReference>
<dbReference type="Pfam" id="PF12781">
    <property type="entry name" value="AAA_9"/>
    <property type="match status" value="1"/>
</dbReference>
<evidence type="ECO:0000256" key="1">
    <source>
        <dbReference type="ARBA" id="ARBA00008887"/>
    </source>
</evidence>
<keyword evidence="4" id="KW-0732">Signal</keyword>
<evidence type="ECO:0000256" key="3">
    <source>
        <dbReference type="SAM" id="MobiDB-lite"/>
    </source>
</evidence>
<keyword evidence="10" id="KW-1185">Reference proteome</keyword>
<dbReference type="Pfam" id="PF12780">
    <property type="entry name" value="AAA_8"/>
    <property type="match status" value="1"/>
</dbReference>
<feature type="compositionally biased region" description="Low complexity" evidence="3">
    <location>
        <begin position="899"/>
        <end position="908"/>
    </location>
</feature>
<evidence type="ECO:0000259" key="6">
    <source>
        <dbReference type="Pfam" id="PF12780"/>
    </source>
</evidence>
<accession>A0ABN8HP84</accession>
<evidence type="ECO:0000259" key="8">
    <source>
        <dbReference type="Pfam" id="PF17857"/>
    </source>
</evidence>
<dbReference type="InterPro" id="IPR041589">
    <property type="entry name" value="DNAH3_AAA_lid_1"/>
</dbReference>
<proteinExistence type="inferred from homology"/>
<dbReference type="Pfam" id="PF17857">
    <property type="entry name" value="AAA_lid_1"/>
    <property type="match status" value="1"/>
</dbReference>
<keyword evidence="2" id="KW-0175">Coiled coil</keyword>
<evidence type="ECO:0000259" key="7">
    <source>
        <dbReference type="Pfam" id="PF12781"/>
    </source>
</evidence>
<protein>
    <recommendedName>
        <fullName evidence="11">Dynein heavy chain</fullName>
    </recommendedName>
</protein>
<dbReference type="EMBL" id="OW152813">
    <property type="protein sequence ID" value="CAH2034301.1"/>
    <property type="molecule type" value="Genomic_DNA"/>
</dbReference>
<feature type="domain" description="Dynein heavy chain AAA module D4" evidence="6">
    <location>
        <begin position="331"/>
        <end position="584"/>
    </location>
</feature>
<feature type="signal peptide" evidence="4">
    <location>
        <begin position="1"/>
        <end position="25"/>
    </location>
</feature>
<evidence type="ECO:0000259" key="5">
    <source>
        <dbReference type="Pfam" id="PF12777"/>
    </source>
</evidence>
<organism evidence="9 10">
    <name type="scientific">Iphiclides podalirius</name>
    <name type="common">scarce swallowtail</name>
    <dbReference type="NCBI Taxonomy" id="110791"/>
    <lineage>
        <taxon>Eukaryota</taxon>
        <taxon>Metazoa</taxon>
        <taxon>Ecdysozoa</taxon>
        <taxon>Arthropoda</taxon>
        <taxon>Hexapoda</taxon>
        <taxon>Insecta</taxon>
        <taxon>Pterygota</taxon>
        <taxon>Neoptera</taxon>
        <taxon>Endopterygota</taxon>
        <taxon>Lepidoptera</taxon>
        <taxon>Glossata</taxon>
        <taxon>Ditrysia</taxon>
        <taxon>Papilionoidea</taxon>
        <taxon>Papilionidae</taxon>
        <taxon>Papilioninae</taxon>
        <taxon>Iphiclides</taxon>
    </lineage>
</organism>
<dbReference type="PANTHER" id="PTHR22878:SF68">
    <property type="entry name" value="DYNEIN HEAVY CHAIN 6, AXONEMAL-LIKE"/>
    <property type="match status" value="1"/>
</dbReference>
<dbReference type="Pfam" id="PF12777">
    <property type="entry name" value="MT"/>
    <property type="match status" value="1"/>
</dbReference>
<dbReference type="Gene3D" id="1.10.8.1220">
    <property type="match status" value="1"/>
</dbReference>
<dbReference type="Gene3D" id="1.20.920.20">
    <property type="match status" value="1"/>
</dbReference>
<gene>
    <name evidence="9" type="ORF">IPOD504_LOCUS70</name>
</gene>
<evidence type="ECO:0000313" key="9">
    <source>
        <dbReference type="EMBL" id="CAH2034301.1"/>
    </source>
</evidence>
<comment type="similarity">
    <text evidence="1">Belongs to the dynein heavy chain family.</text>
</comment>
<feature type="domain" description="Dynein heavy chain coiled coil stalk" evidence="5">
    <location>
        <begin position="598"/>
        <end position="890"/>
    </location>
</feature>
<name>A0ABN8HP84_9NEOP</name>
<reference evidence="9" key="1">
    <citation type="submission" date="2022-03" db="EMBL/GenBank/DDBJ databases">
        <authorList>
            <person name="Martin H S."/>
        </authorList>
    </citation>
    <scope>NUCLEOTIDE SEQUENCE</scope>
</reference>
<dbReference type="Proteomes" id="UP000837857">
    <property type="component" value="Chromosome 1"/>
</dbReference>
<dbReference type="SUPFAM" id="SSF52540">
    <property type="entry name" value="P-loop containing nucleoside triphosphate hydrolases"/>
    <property type="match status" value="2"/>
</dbReference>
<dbReference type="InterPro" id="IPR035706">
    <property type="entry name" value="AAA_9"/>
</dbReference>
<evidence type="ECO:0008006" key="11">
    <source>
        <dbReference type="Google" id="ProtNLM"/>
    </source>
</evidence>
<feature type="chain" id="PRO_5046963379" description="Dynein heavy chain" evidence="4">
    <location>
        <begin position="26"/>
        <end position="1267"/>
    </location>
</feature>
<feature type="domain" description="Dynein heavy chain ATP-binding dynein motor region" evidence="7">
    <location>
        <begin position="986"/>
        <end position="1206"/>
    </location>
</feature>
<dbReference type="Gene3D" id="3.40.50.300">
    <property type="entry name" value="P-loop containing nucleotide triphosphate hydrolases"/>
    <property type="match status" value="2"/>
</dbReference>
<evidence type="ECO:0000313" key="10">
    <source>
        <dbReference type="Proteomes" id="UP000837857"/>
    </source>
</evidence>
<dbReference type="PANTHER" id="PTHR22878">
    <property type="entry name" value="DYNEIN HEAVY CHAIN 6, AXONEMAL-LIKE-RELATED"/>
    <property type="match status" value="1"/>
</dbReference>
<feature type="region of interest" description="Disordered" evidence="3">
    <location>
        <begin position="899"/>
        <end position="919"/>
    </location>
</feature>
<evidence type="ECO:0000256" key="4">
    <source>
        <dbReference type="SAM" id="SignalP"/>
    </source>
</evidence>
<feature type="coiled-coil region" evidence="2">
    <location>
        <begin position="819"/>
        <end position="867"/>
    </location>
</feature>
<dbReference type="Gene3D" id="1.20.920.30">
    <property type="match status" value="1"/>
</dbReference>
<dbReference type="InterPro" id="IPR024743">
    <property type="entry name" value="Dynein_HC_stalk"/>
</dbReference>
<feature type="non-terminal residue" evidence="9">
    <location>
        <position position="1267"/>
    </location>
</feature>
<sequence>MSGAQFAGVGKTCIILGVLNGMAAAEPYIPVTLNFSAQTSSRKTQEAIEQRLEKRPRRALGAPLGRRVLVFVDDVNMPRPDLYGAQPTIELLRQFLDSGGWYDRDKLYWKEIIDVVLLAACAPPSGGRSPLTPRFVRHLAMLHVAAPDVQAMNTIFQAILCGHMEDFVAEVSTLGVGIVRAAVEVYTRVCAQLLPTPARAHYVFNLRDLSKCVQGALQAHAAYVRLPRDMLRLFYHECLRVFHDRLISVEDKSFFFRIMSEVCEKYFKSPVLELPEHDLIEEPPMLLFGDFMNPSLPKESRVYQEIPDMDKLMAVLKEYLDEYNSSARAEMRLVVFREMAEHTARVARVLRAERGHALLVGPAGSGRRSVATLAAHLNDCRCMGMEVKRNYDIPEFHEDLLKMYMSAGVALKETVFLCTDTQLSRDDFLEDVNNMLNSGEVNNLLEGDAYEQMQSGCATEAVRAGVNMADRDALYRFFINRVRAKLHLCICMSPVGDGFRRRCRMFPSLVNCCTIDWLTKWPPEALLSVARQSLVSLGDPGLIDAISSVCDVDVMSERLYEELRRHFYSTPSSYLDLLQLYLSLLDTKRQEIILGRDRVSCGLEKLYSAYESVGSMERAVREMEPLLARKAAEGAALAARLRDEQRAADLVREALLADEADAKTKAEEVRQIADEAKADLALAMPAMEAAQEALKALNKSDINELKAFQKPPALVRFVMEPVCILLGAKPNWDSTKKLLADVNFIRNLQEYDKDHIPDAILKKIKTYLTHKDFNPDTVVKVSKVCRSMVLWVQAIDMYAKVFRVVEPKIIKHKEAAAILKSVMAELRAKQRQVEAIEAQLAAMIGELRAVEEERDRLQADVQLAAARLARAASLTQALANEQARWENSVRVRLHTTTSATTATATATSPSNADGPPPWQDASKRLHCATGDVLVAAGCIAYFGAFPAHYRLELEHNWVAQCAQLNIPASETFDLVRTAAGGGAVLAWQSQGLPRDAASAENATLVCCAGRRPLAIDPQQQANRWIKNMEREAGLQVIKPTEPALLRVLESCVRLGWPLLLEDVGEELDAVLTPLLLKQTFLQAGRLLIHVGDSDIEYDPNFRLYLTTKLANPHYLPEICIQVTLVNFTVTPSGLEDQLLADVVSLERPELERQRTELTQRIAADRASLLAIEERILQLLHASAGNILDDEELIETLNESKETSEIISARLDEAEGTERSIGAARERYRAVAARGALLYFAIAQLADLDPMYQFSLAYFTQAGPTGRT</sequence>
<feature type="domain" description="Dynein heavy chain 3 AAA+ lid" evidence="8">
    <location>
        <begin position="179"/>
        <end position="268"/>
    </location>
</feature>
<dbReference type="InterPro" id="IPR024317">
    <property type="entry name" value="Dynein_heavy_chain_D4_dom"/>
</dbReference>
<dbReference type="Gene3D" id="6.10.140.1060">
    <property type="match status" value="1"/>
</dbReference>